<sequence length="215" mass="24667">MFSHEKGSFQVEATLNSLNSSLYYDADDEMLREENLLDLSGLSSSLKDEEPLYEEEPQLDILQLFDQYNNDPYIKFWRSGAFKAGMESQIDQSDYLQYIVPVDKHSLQAKDSDDHFEKEEYGDADAEESDTDTETDEFDTSSDEESDESEDDSDDDEDSIVDLTDMEYGEESDFEMITEDEDFDSDQDEMSDKDSGFEEASEMDTSDDDDDSDSD</sequence>
<keyword evidence="3" id="KW-1185">Reference proteome</keyword>
<evidence type="ECO:0000313" key="2">
    <source>
        <dbReference type="EMBL" id="PIC20290.1"/>
    </source>
</evidence>
<gene>
    <name evidence="2" type="primary">Cnig_chr_X.g25541</name>
    <name evidence="2" type="ORF">B9Z55_025541</name>
</gene>
<dbReference type="OrthoDB" id="10499852at2759"/>
<accession>A0A2G5SZ27</accession>
<feature type="compositionally biased region" description="Acidic residues" evidence="1">
    <location>
        <begin position="197"/>
        <end position="215"/>
    </location>
</feature>
<proteinExistence type="predicted"/>
<organism evidence="2 3">
    <name type="scientific">Caenorhabditis nigoni</name>
    <dbReference type="NCBI Taxonomy" id="1611254"/>
    <lineage>
        <taxon>Eukaryota</taxon>
        <taxon>Metazoa</taxon>
        <taxon>Ecdysozoa</taxon>
        <taxon>Nematoda</taxon>
        <taxon>Chromadorea</taxon>
        <taxon>Rhabditida</taxon>
        <taxon>Rhabditina</taxon>
        <taxon>Rhabditomorpha</taxon>
        <taxon>Rhabditoidea</taxon>
        <taxon>Rhabditidae</taxon>
        <taxon>Peloderinae</taxon>
        <taxon>Caenorhabditis</taxon>
    </lineage>
</organism>
<reference evidence="3" key="1">
    <citation type="submission" date="2017-10" db="EMBL/GenBank/DDBJ databases">
        <title>Rapid genome shrinkage in a self-fertile nematode reveals novel sperm competition proteins.</title>
        <authorList>
            <person name="Yin D."/>
            <person name="Schwarz E.M."/>
            <person name="Thomas C.G."/>
            <person name="Felde R.L."/>
            <person name="Korf I.F."/>
            <person name="Cutter A.D."/>
            <person name="Schartner C.M."/>
            <person name="Ralston E.J."/>
            <person name="Meyer B.J."/>
            <person name="Haag E.S."/>
        </authorList>
    </citation>
    <scope>NUCLEOTIDE SEQUENCE [LARGE SCALE GENOMIC DNA]</scope>
    <source>
        <strain evidence="3">JU1422</strain>
    </source>
</reference>
<evidence type="ECO:0000313" key="3">
    <source>
        <dbReference type="Proteomes" id="UP000230233"/>
    </source>
</evidence>
<name>A0A2G5SZ27_9PELO</name>
<dbReference type="EMBL" id="PDUG01000006">
    <property type="protein sequence ID" value="PIC20290.1"/>
    <property type="molecule type" value="Genomic_DNA"/>
</dbReference>
<evidence type="ECO:0000256" key="1">
    <source>
        <dbReference type="SAM" id="MobiDB-lite"/>
    </source>
</evidence>
<dbReference type="Proteomes" id="UP000230233">
    <property type="component" value="Chromosome X"/>
</dbReference>
<dbReference type="AlphaFoldDB" id="A0A2G5SZ27"/>
<feature type="region of interest" description="Disordered" evidence="1">
    <location>
        <begin position="109"/>
        <end position="215"/>
    </location>
</feature>
<feature type="compositionally biased region" description="Basic and acidic residues" evidence="1">
    <location>
        <begin position="109"/>
        <end position="121"/>
    </location>
</feature>
<feature type="compositionally biased region" description="Acidic residues" evidence="1">
    <location>
        <begin position="122"/>
        <end position="189"/>
    </location>
</feature>
<comment type="caution">
    <text evidence="2">The sequence shown here is derived from an EMBL/GenBank/DDBJ whole genome shotgun (WGS) entry which is preliminary data.</text>
</comment>
<protein>
    <submittedName>
        <fullName evidence="2">Uncharacterized protein</fullName>
    </submittedName>
</protein>